<evidence type="ECO:0000256" key="13">
    <source>
        <dbReference type="PROSITE-ProRule" id="PRU00169"/>
    </source>
</evidence>
<dbReference type="InterPro" id="IPR013655">
    <property type="entry name" value="PAS_fold_3"/>
</dbReference>
<feature type="domain" description="Response regulatory" evidence="16">
    <location>
        <begin position="1143"/>
        <end position="1265"/>
    </location>
</feature>
<dbReference type="Gene3D" id="3.30.450.20">
    <property type="entry name" value="PAS domain"/>
    <property type="match status" value="4"/>
</dbReference>
<keyword evidence="4" id="KW-1003">Cell membrane</keyword>
<feature type="modified residue" description="Phosphohistidine" evidence="12">
    <location>
        <position position="1480"/>
    </location>
</feature>
<evidence type="ECO:0000259" key="19">
    <source>
        <dbReference type="PROSITE" id="PS50839"/>
    </source>
</evidence>
<dbReference type="InterPro" id="IPR011006">
    <property type="entry name" value="CheY-like_superfamily"/>
</dbReference>
<gene>
    <name evidence="21" type="ORF">PNQ69_18150</name>
</gene>
<dbReference type="InterPro" id="IPR008207">
    <property type="entry name" value="Sig_transdc_His_kin_Hpt_dom"/>
</dbReference>
<protein>
    <recommendedName>
        <fullName evidence="3">histidine kinase</fullName>
        <ecNumber evidence="3">2.7.13.3</ecNumber>
    </recommendedName>
</protein>
<evidence type="ECO:0000256" key="7">
    <source>
        <dbReference type="ARBA" id="ARBA00022741"/>
    </source>
</evidence>
<dbReference type="Pfam" id="PF00072">
    <property type="entry name" value="Response_reg"/>
    <property type="match status" value="2"/>
</dbReference>
<comment type="caution">
    <text evidence="21">The sequence shown here is derived from an EMBL/GenBank/DDBJ whole genome shotgun (WGS) entry which is preliminary data.</text>
</comment>
<evidence type="ECO:0000259" key="17">
    <source>
        <dbReference type="PROSITE" id="PS50112"/>
    </source>
</evidence>
<dbReference type="InterPro" id="IPR035965">
    <property type="entry name" value="PAS-like_dom_sf"/>
</dbReference>
<dbReference type="EC" id="2.7.13.3" evidence="3"/>
<dbReference type="InterPro" id="IPR003661">
    <property type="entry name" value="HisK_dim/P_dom"/>
</dbReference>
<evidence type="ECO:0000256" key="10">
    <source>
        <dbReference type="ARBA" id="ARBA00023012"/>
    </source>
</evidence>
<sequence length="1620" mass="174502">MPKRRITRGPFYWAGSVLLLGIVATALVALQLQRANARHTQAQLDAKAHVAFDRIEELLSNYDHGLRGMRGMVVTAGDELRGDQVLRYSQSRDLRREFPGARGFGFIRRVAAADQERFVATERSLGRTDFDIRQLAPHSGDRFVIQYIEPVDSNAAALGLDIASESSRRGAALAAALSGESRLTGPITLVQAGAQRAQSFLLLLPVYRSATTPPSAAQRLRELRGWTYAPLLMPQVMQALDLDPQRVELTLSDEEASGVATPFYRNASRSMLAQAPHAELRRDVMGRHWRMDMVASPAFVAASARWSVHAAVLGGALLSVLASALAFALCSNHLRRRQIARDQANLVAVVQSSADGIIGKTLEGVVTSWNRAAEQLFGFSEAEAMGRRLGELIVPPELMNEEESVLRRIGRGEDVPYFETVRRHADGRLIDVLVSVSPIYNAEGRPIGASKTVRDISEQKAARAQILALNATLESQVAARTAELSRSTAMLEGVLSAASEVAIIATDRDGTITLFNTGAERLLGYRREDVVGRMNPGAFHLPEEVAARGAMLVAELGYPVQGFRVFVEKAERDGADVWEWTYVRRDGTTRQVSLVVTAIRTAQGELSGYLGMALDISERQAAERSLARSMALTQAILDTAVNPIITFDARGKVRSVNRAGERVFGYGAEEIVGEDVSRLMPEAASSLHAAMAADVPPTGAWPERVDNARELQALRKNGDAFAIEISLGTMWMDGECLVVGVIADITERHRQRQALTRAHDQLAMAADTAELGIWTWTPGDDALECNERMYDLYEWPAALRERGLRYADWRVKVHPDDIAMTEASLQSAVAHGTVYDPVFRVQRSDGGLRHIQAGAHAERDAQGRVTRVIGINRDISAQLQAEQDLRKAKARADEASQAKSSFLANMSHEIRTPMNAVLGMLQLLQRTALDARQDDYVGKAQKAGKSLLSLLNDILDYSKIEAGKLQLDLHPFRIEELLRDLAVVLAGNHQRPEVEIVYQLDRGIPDRVIGDALRLQQVLINLAGNALKFTEHGHVRLRVELLQRQAQAVTLRMIVEDTGIGISAEQQQRIFHSFTQAEASISRRFGGSGLGLVISRRLIGMMGSELQVHSVLGEGSRFWFDLPLVLDANAEAGAGCGCARARHVLVVDDSALVREVLTDALGACGWQVEGVASGEEAVARALAAERKGARYDAVLMDWRLPGIDGVTAAAQLRAVCAAPPLVLMLTAYQSELLGQTQRHVSPPFADHLVKPVTPCQVIEALEQAWNGDARVAAPAPAPAPAPQRVARLPGLRVLVVEDNALNRQVAEELLCAEGAQVALAEDGLSGVQCVRESGQVFDVVVMDMQMPRVDGLEATRRIRADARFARLPILAMTANAAQDDVEACLAAGMDAHIGKPIDLEQMVEALLRLSGGAAAPAATAPLPATPAPAALDAILARFGNNAGLFVRMLDAFAEEHSTLLQRVATALRQGDAGASADAAHALKGSAATLGAANLAQAAATLEQDARGGHLPDAAATSAALHAVAAQDLDALRAAAAPLRTSTPPAGTDAMAGEALLPWLRALEPLLRQSDLAALTLLAQAPPGIAGAQAGDALRLREQVQALRFDDALVTLNTLLETASA</sequence>
<dbReference type="PANTHER" id="PTHR45339">
    <property type="entry name" value="HYBRID SIGNAL TRANSDUCTION HISTIDINE KINASE J"/>
    <property type="match status" value="1"/>
</dbReference>
<dbReference type="PROSITE" id="PS50113">
    <property type="entry name" value="PAC"/>
    <property type="match status" value="4"/>
</dbReference>
<feature type="modified residue" description="4-aspartylphosphate" evidence="13">
    <location>
        <position position="1343"/>
    </location>
</feature>
<feature type="transmembrane region" description="Helical" evidence="14">
    <location>
        <begin position="12"/>
        <end position="32"/>
    </location>
</feature>
<feature type="modified residue" description="4-aspartylphosphate" evidence="13">
    <location>
        <position position="1197"/>
    </location>
</feature>
<dbReference type="Gene3D" id="3.30.565.10">
    <property type="entry name" value="Histidine kinase-like ATPase, C-terminal domain"/>
    <property type="match status" value="1"/>
</dbReference>
<feature type="domain" description="PAS" evidence="17">
    <location>
        <begin position="487"/>
        <end position="544"/>
    </location>
</feature>
<dbReference type="Pfam" id="PF00512">
    <property type="entry name" value="HisKA"/>
    <property type="match status" value="1"/>
</dbReference>
<feature type="domain" description="Histidine kinase" evidence="15">
    <location>
        <begin position="905"/>
        <end position="1126"/>
    </location>
</feature>
<dbReference type="InterPro" id="IPR036641">
    <property type="entry name" value="HPT_dom_sf"/>
</dbReference>
<evidence type="ECO:0000256" key="4">
    <source>
        <dbReference type="ARBA" id="ARBA00022475"/>
    </source>
</evidence>
<evidence type="ECO:0000256" key="3">
    <source>
        <dbReference type="ARBA" id="ARBA00012438"/>
    </source>
</evidence>
<evidence type="ECO:0000256" key="14">
    <source>
        <dbReference type="SAM" id="Phobius"/>
    </source>
</evidence>
<evidence type="ECO:0000256" key="6">
    <source>
        <dbReference type="ARBA" id="ARBA00022692"/>
    </source>
</evidence>
<evidence type="ECO:0000259" key="18">
    <source>
        <dbReference type="PROSITE" id="PS50113"/>
    </source>
</evidence>
<dbReference type="InterPro" id="IPR003594">
    <property type="entry name" value="HATPase_dom"/>
</dbReference>
<name>A0ABU2IAB7_9XANT</name>
<proteinExistence type="predicted"/>
<dbReference type="SUPFAM" id="SSF52172">
    <property type="entry name" value="CheY-like"/>
    <property type="match status" value="2"/>
</dbReference>
<evidence type="ECO:0000256" key="1">
    <source>
        <dbReference type="ARBA" id="ARBA00000085"/>
    </source>
</evidence>
<dbReference type="InterPro" id="IPR004358">
    <property type="entry name" value="Sig_transdc_His_kin-like_C"/>
</dbReference>
<evidence type="ECO:0000313" key="21">
    <source>
        <dbReference type="EMBL" id="MDS9994692.1"/>
    </source>
</evidence>
<dbReference type="InterPro" id="IPR006189">
    <property type="entry name" value="CHASE_dom"/>
</dbReference>
<dbReference type="CDD" id="cd17546">
    <property type="entry name" value="REC_hyHK_CKI1_RcsC-like"/>
    <property type="match status" value="2"/>
</dbReference>
<dbReference type="CDD" id="cd00082">
    <property type="entry name" value="HisKA"/>
    <property type="match status" value="1"/>
</dbReference>
<dbReference type="InterPro" id="IPR000014">
    <property type="entry name" value="PAS"/>
</dbReference>
<dbReference type="SMART" id="SM00073">
    <property type="entry name" value="HPT"/>
    <property type="match status" value="1"/>
</dbReference>
<dbReference type="PROSITE" id="PS50839">
    <property type="entry name" value="CHASE"/>
    <property type="match status" value="1"/>
</dbReference>
<keyword evidence="8" id="KW-0067">ATP-binding</keyword>
<dbReference type="Gene3D" id="3.30.450.350">
    <property type="entry name" value="CHASE domain"/>
    <property type="match status" value="1"/>
</dbReference>
<feature type="domain" description="PAC" evidence="18">
    <location>
        <begin position="835"/>
        <end position="887"/>
    </location>
</feature>
<dbReference type="SUPFAM" id="SSF47384">
    <property type="entry name" value="Homodimeric domain of signal transducing histidine kinase"/>
    <property type="match status" value="1"/>
</dbReference>
<dbReference type="Pfam" id="PF00989">
    <property type="entry name" value="PAS"/>
    <property type="match status" value="3"/>
</dbReference>
<accession>A0ABU2IAB7</accession>
<dbReference type="Proteomes" id="UP001260534">
    <property type="component" value="Unassembled WGS sequence"/>
</dbReference>
<evidence type="ECO:0000259" key="15">
    <source>
        <dbReference type="PROSITE" id="PS50109"/>
    </source>
</evidence>
<dbReference type="Pfam" id="PF08447">
    <property type="entry name" value="PAS_3"/>
    <property type="match status" value="1"/>
</dbReference>
<dbReference type="SMART" id="SM01079">
    <property type="entry name" value="CHASE"/>
    <property type="match status" value="1"/>
</dbReference>
<feature type="transmembrane region" description="Helical" evidence="14">
    <location>
        <begin position="306"/>
        <end position="329"/>
    </location>
</feature>
<dbReference type="InterPro" id="IPR013767">
    <property type="entry name" value="PAS_fold"/>
</dbReference>
<evidence type="ECO:0000256" key="8">
    <source>
        <dbReference type="ARBA" id="ARBA00022840"/>
    </source>
</evidence>
<dbReference type="InterPro" id="IPR005467">
    <property type="entry name" value="His_kinase_dom"/>
</dbReference>
<evidence type="ECO:0000313" key="22">
    <source>
        <dbReference type="Proteomes" id="UP001260534"/>
    </source>
</evidence>
<dbReference type="PRINTS" id="PR00344">
    <property type="entry name" value="BCTRLSENSOR"/>
</dbReference>
<dbReference type="InterPro" id="IPR001789">
    <property type="entry name" value="Sig_transdc_resp-reg_receiver"/>
</dbReference>
<feature type="domain" description="Response regulatory" evidence="16">
    <location>
        <begin position="1292"/>
        <end position="1410"/>
    </location>
</feature>
<dbReference type="SUPFAM" id="SSF47226">
    <property type="entry name" value="Histidine-containing phosphotransfer domain, HPT domain"/>
    <property type="match status" value="1"/>
</dbReference>
<dbReference type="Gene3D" id="1.20.120.160">
    <property type="entry name" value="HPT domain"/>
    <property type="match status" value="1"/>
</dbReference>
<evidence type="ECO:0000259" key="16">
    <source>
        <dbReference type="PROSITE" id="PS50110"/>
    </source>
</evidence>
<dbReference type="Gene3D" id="2.10.70.100">
    <property type="match status" value="1"/>
</dbReference>
<feature type="domain" description="PAC" evidence="18">
    <location>
        <begin position="707"/>
        <end position="757"/>
    </location>
</feature>
<dbReference type="SMART" id="SM00086">
    <property type="entry name" value="PAC"/>
    <property type="match status" value="4"/>
</dbReference>
<dbReference type="InterPro" id="IPR000700">
    <property type="entry name" value="PAS-assoc_C"/>
</dbReference>
<feature type="domain" description="CHASE" evidence="19">
    <location>
        <begin position="96"/>
        <end position="240"/>
    </location>
</feature>
<dbReference type="NCBIfam" id="TIGR00229">
    <property type="entry name" value="sensory_box"/>
    <property type="match status" value="3"/>
</dbReference>
<dbReference type="Gene3D" id="1.10.287.130">
    <property type="match status" value="1"/>
</dbReference>
<feature type="domain" description="PAC" evidence="18">
    <location>
        <begin position="576"/>
        <end position="628"/>
    </location>
</feature>
<dbReference type="CDD" id="cd00130">
    <property type="entry name" value="PAS"/>
    <property type="match status" value="4"/>
</dbReference>
<dbReference type="CDD" id="cd16922">
    <property type="entry name" value="HATPase_EvgS-ArcB-TorS-like"/>
    <property type="match status" value="1"/>
</dbReference>
<dbReference type="PANTHER" id="PTHR45339:SF1">
    <property type="entry name" value="HYBRID SIGNAL TRANSDUCTION HISTIDINE KINASE J"/>
    <property type="match status" value="1"/>
</dbReference>
<dbReference type="Pfam" id="PF03924">
    <property type="entry name" value="CHASE"/>
    <property type="match status" value="1"/>
</dbReference>
<dbReference type="InterPro" id="IPR036890">
    <property type="entry name" value="HATPase_C_sf"/>
</dbReference>
<keyword evidence="6 14" id="KW-0812">Transmembrane</keyword>
<keyword evidence="7" id="KW-0547">Nucleotide-binding</keyword>
<dbReference type="PROSITE" id="PS50894">
    <property type="entry name" value="HPT"/>
    <property type="match status" value="1"/>
</dbReference>
<dbReference type="InterPro" id="IPR036097">
    <property type="entry name" value="HisK_dim/P_sf"/>
</dbReference>
<dbReference type="PROSITE" id="PS50112">
    <property type="entry name" value="PAS"/>
    <property type="match status" value="3"/>
</dbReference>
<dbReference type="Pfam" id="PF01627">
    <property type="entry name" value="Hpt"/>
    <property type="match status" value="1"/>
</dbReference>
<keyword evidence="11 14" id="KW-0472">Membrane</keyword>
<dbReference type="SMART" id="SM00387">
    <property type="entry name" value="HATPase_c"/>
    <property type="match status" value="1"/>
</dbReference>
<evidence type="ECO:0000256" key="12">
    <source>
        <dbReference type="PROSITE-ProRule" id="PRU00110"/>
    </source>
</evidence>
<comment type="catalytic activity">
    <reaction evidence="1">
        <text>ATP + protein L-histidine = ADP + protein N-phospho-L-histidine.</text>
        <dbReference type="EC" id="2.7.13.3"/>
    </reaction>
</comment>
<dbReference type="SMART" id="SM00091">
    <property type="entry name" value="PAS"/>
    <property type="match status" value="4"/>
</dbReference>
<dbReference type="Gene3D" id="3.40.50.2300">
    <property type="match status" value="2"/>
</dbReference>
<keyword evidence="5 13" id="KW-0597">Phosphoprotein</keyword>
<evidence type="ECO:0000259" key="20">
    <source>
        <dbReference type="PROSITE" id="PS50894"/>
    </source>
</evidence>
<dbReference type="SUPFAM" id="SSF55874">
    <property type="entry name" value="ATPase domain of HSP90 chaperone/DNA topoisomerase II/histidine kinase"/>
    <property type="match status" value="1"/>
</dbReference>
<evidence type="ECO:0000256" key="11">
    <source>
        <dbReference type="ARBA" id="ARBA00023136"/>
    </source>
</evidence>
<evidence type="ECO:0000256" key="2">
    <source>
        <dbReference type="ARBA" id="ARBA00004651"/>
    </source>
</evidence>
<dbReference type="InterPro" id="IPR001610">
    <property type="entry name" value="PAC"/>
</dbReference>
<feature type="domain" description="PAC" evidence="18">
    <location>
        <begin position="416"/>
        <end position="468"/>
    </location>
</feature>
<keyword evidence="9 14" id="KW-1133">Transmembrane helix</keyword>
<comment type="subcellular location">
    <subcellularLocation>
        <location evidence="2">Cell membrane</location>
        <topology evidence="2">Multi-pass membrane protein</topology>
    </subcellularLocation>
</comment>
<dbReference type="InterPro" id="IPR042240">
    <property type="entry name" value="CHASE_sf"/>
</dbReference>
<dbReference type="Pfam" id="PF02518">
    <property type="entry name" value="HATPase_c"/>
    <property type="match status" value="1"/>
</dbReference>
<dbReference type="PROSITE" id="PS50109">
    <property type="entry name" value="HIS_KIN"/>
    <property type="match status" value="1"/>
</dbReference>
<evidence type="ECO:0000256" key="5">
    <source>
        <dbReference type="ARBA" id="ARBA00022553"/>
    </source>
</evidence>
<evidence type="ECO:0000256" key="9">
    <source>
        <dbReference type="ARBA" id="ARBA00022989"/>
    </source>
</evidence>
<dbReference type="PROSITE" id="PS50110">
    <property type="entry name" value="RESPONSE_REGULATORY"/>
    <property type="match status" value="2"/>
</dbReference>
<dbReference type="SMART" id="SM00388">
    <property type="entry name" value="HisKA"/>
    <property type="match status" value="1"/>
</dbReference>
<organism evidence="21 22">
    <name type="scientific">Xanthomonas hawaiiensis</name>
    <dbReference type="NCBI Taxonomy" id="3003247"/>
    <lineage>
        <taxon>Bacteria</taxon>
        <taxon>Pseudomonadati</taxon>
        <taxon>Pseudomonadota</taxon>
        <taxon>Gammaproteobacteria</taxon>
        <taxon>Lysobacterales</taxon>
        <taxon>Lysobacteraceae</taxon>
        <taxon>Xanthomonas</taxon>
    </lineage>
</organism>
<dbReference type="SUPFAM" id="SSF55785">
    <property type="entry name" value="PYP-like sensor domain (PAS domain)"/>
    <property type="match status" value="4"/>
</dbReference>
<feature type="domain" description="PAS" evidence="17">
    <location>
        <begin position="342"/>
        <end position="413"/>
    </location>
</feature>
<dbReference type="RefSeq" id="WP_209229369.1">
    <property type="nucleotide sequence ID" value="NZ_JAGHXG010000004.1"/>
</dbReference>
<dbReference type="SMART" id="SM00448">
    <property type="entry name" value="REC"/>
    <property type="match status" value="2"/>
</dbReference>
<keyword evidence="22" id="KW-1185">Reference proteome</keyword>
<feature type="domain" description="PAS" evidence="17">
    <location>
        <begin position="629"/>
        <end position="691"/>
    </location>
</feature>
<keyword evidence="10" id="KW-0902">Two-component regulatory system</keyword>
<dbReference type="EMBL" id="JAQMHB010000001">
    <property type="protein sequence ID" value="MDS9994692.1"/>
    <property type="molecule type" value="Genomic_DNA"/>
</dbReference>
<reference evidence="21 22" key="1">
    <citation type="submission" date="2023-01" db="EMBL/GenBank/DDBJ databases">
        <title>Xanthomonas hawaiianensis sp. nov. isolated from Araceae family in Hawaii.</title>
        <authorList>
            <person name="Chunag S.-C."/>
            <person name="Dobhal S."/>
            <person name="Alvarez A."/>
            <person name="Arif M."/>
        </authorList>
    </citation>
    <scope>NUCLEOTIDE SEQUENCE [LARGE SCALE GENOMIC DNA]</scope>
    <source>
        <strain evidence="21 22">A2111</strain>
    </source>
</reference>
<feature type="domain" description="HPt" evidence="20">
    <location>
        <begin position="1441"/>
        <end position="1541"/>
    </location>
</feature>